<dbReference type="FunFam" id="1.20.1250.20:FF:000147">
    <property type="entry name" value="Protein NRT1/ PTR family 5.10"/>
    <property type="match status" value="2"/>
</dbReference>
<feature type="transmembrane region" description="Helical" evidence="8">
    <location>
        <begin position="764"/>
        <end position="784"/>
    </location>
</feature>
<dbReference type="OrthoDB" id="8904098at2759"/>
<feature type="transmembrane region" description="Helical" evidence="8">
    <location>
        <begin position="956"/>
        <end position="977"/>
    </location>
</feature>
<feature type="transmembrane region" description="Helical" evidence="8">
    <location>
        <begin position="492"/>
        <end position="513"/>
    </location>
</feature>
<reference evidence="10" key="1">
    <citation type="submission" date="2025-08" db="UniProtKB">
        <authorList>
            <consortium name="RefSeq"/>
        </authorList>
    </citation>
    <scope>IDENTIFICATION</scope>
    <source>
        <strain evidence="10">OHB3-1</strain>
    </source>
</reference>
<feature type="transmembrane region" description="Helical" evidence="8">
    <location>
        <begin position="739"/>
        <end position="758"/>
    </location>
</feature>
<evidence type="ECO:0000256" key="6">
    <source>
        <dbReference type="ARBA" id="ARBA00022989"/>
    </source>
</evidence>
<dbReference type="RefSeq" id="XP_022155248.1">
    <property type="nucleotide sequence ID" value="XM_022299556.1"/>
</dbReference>
<evidence type="ECO:0000256" key="7">
    <source>
        <dbReference type="ARBA" id="ARBA00023136"/>
    </source>
</evidence>
<keyword evidence="7 8" id="KW-0472">Membrane</keyword>
<accession>A0A6J1DMG4</accession>
<evidence type="ECO:0000256" key="4">
    <source>
        <dbReference type="ARBA" id="ARBA00022553"/>
    </source>
</evidence>
<dbReference type="InterPro" id="IPR018456">
    <property type="entry name" value="PTR2_symporter_CS"/>
</dbReference>
<feature type="transmembrane region" description="Helical" evidence="8">
    <location>
        <begin position="648"/>
        <end position="673"/>
    </location>
</feature>
<feature type="transmembrane region" description="Helical" evidence="8">
    <location>
        <begin position="84"/>
        <end position="104"/>
    </location>
</feature>
<evidence type="ECO:0000256" key="3">
    <source>
        <dbReference type="ARBA" id="ARBA00022448"/>
    </source>
</evidence>
<dbReference type="AlphaFoldDB" id="A0A6J1DMG4"/>
<feature type="transmembrane region" description="Helical" evidence="8">
    <location>
        <begin position="110"/>
        <end position="130"/>
    </location>
</feature>
<dbReference type="PANTHER" id="PTHR11654">
    <property type="entry name" value="OLIGOPEPTIDE TRANSPORTER-RELATED"/>
    <property type="match status" value="1"/>
</dbReference>
<feature type="transmembrane region" description="Helical" evidence="8">
    <location>
        <begin position="461"/>
        <end position="480"/>
    </location>
</feature>
<feature type="transmembrane region" description="Helical" evidence="8">
    <location>
        <begin position="331"/>
        <end position="351"/>
    </location>
</feature>
<keyword evidence="9" id="KW-1185">Reference proteome</keyword>
<feature type="transmembrane region" description="Helical" evidence="8">
    <location>
        <begin position="685"/>
        <end position="705"/>
    </location>
</feature>
<protein>
    <submittedName>
        <fullName evidence="10">Uncharacterized protein LOC111022389 isoform X2</fullName>
    </submittedName>
</protein>
<dbReference type="GO" id="GO:0071916">
    <property type="term" value="F:dipeptide transmembrane transporter activity"/>
    <property type="evidence" value="ECO:0007669"/>
    <property type="project" value="InterPro"/>
</dbReference>
<feature type="transmembrane region" description="Helical" evidence="8">
    <location>
        <begin position="1085"/>
        <end position="1104"/>
    </location>
</feature>
<dbReference type="Gene3D" id="1.20.1250.20">
    <property type="entry name" value="MFS general substrate transporter like domains"/>
    <property type="match status" value="2"/>
</dbReference>
<dbReference type="Proteomes" id="UP000504603">
    <property type="component" value="Unplaced"/>
</dbReference>
<feature type="transmembrane region" description="Helical" evidence="8">
    <location>
        <begin position="916"/>
        <end position="936"/>
    </location>
</feature>
<name>A0A6J1DMG4_MOMCH</name>
<sequence length="1119" mass="121983">MELLHYTSTDPPTPLLPDTVDGALDSKGRPALRSSSGTWASASFIIGVEVAERFAYYGISSNLITYLTGPLGQSVAAAAENANIWSGLSMLLTLLGAFLADSFFGRYRTIVFASALYVLGLGLITLSASLSTATSGCQNSTATCSTPQLEKVFFFVSLYLVAVGQGGHKPCVQAFGADQFDGEDPEECRAKSSFFNWWYFGLCGGSFVTISVVIYIQENLSWSLGFGIPCAAMVIAFLVFVLGTKTYRYSITQHGKNPFLRIGRVFVAAIRNWRTPPPSPIKIEDSGNTTVSSQQFKFLNKACYVPNDLNHGRTACTNDEVEEAKAILRIIPIWITTLVFAVVFAQTGTFFTKQGATIDRSVMSGFTVPAASLQSVNLLVCVVFVSIYDLLFVPVVRALTRNPVGITKLQRIGVGMVLSAGSMVIAALVEIKRLKIARQHGLIDLPEITIPMSFWWLIPQYVLLGVANVFTVVGLQEFFYEEVPKDLKSMGLALYGSLFGVGSLVSSFLVSVIDKATQIDGQDSWFANNLNKAHLDYFYFLLGGLNLFGFLGFLYSSKSYIYSSRSATNYDAAPRLRSRWTSAAFIIAVEIAELFAFYGINTNLITYLTGEMGQSMAAAARNVNIWTGTASLLPLLGASLADSYLGRYLTILLASALYVLGLSLLTLSAVVASGSGFNDESGTRASSRTLMDVMFFISLYLVAFAQGGHKPCVQAFGCDQFDGEDPDLECRAKCSFFNWWYFATTLGSFTALFILSYIQDNLGWGLAFGIPCISSLLALLIFLLGTPTYRCVTITVPDHGDKPFVRIGRVFVNAARNWRTTPNLNIVVLEELGDQDAMLYQKSGHFLNKALVAPVGSDKGGTTCSVSEVEEAKAVLRLIPIWVASLTYAVVLSQCSTFFVKQGYTMDRSITPSFKIPAASIQCFACLGIVLFVPIYDRVVVPIARTFTLKPSGITMLQRIGVGMFISTISMVVGALVEAKRLSIAREHGLTDNPNATIPISVWWLIPQFTLLGVSTVFTMVGLQEFFYDQVPSELKSLGLALNLSIFGVGSLLSGVLVCVVEDATVGYGRDGWLDNNMNRAHLDYFYWLLAGLGEVGLVAYLYFANSYLYKYSAGRSTV</sequence>
<dbReference type="InterPro" id="IPR036259">
    <property type="entry name" value="MFS_trans_sf"/>
</dbReference>
<evidence type="ECO:0000256" key="1">
    <source>
        <dbReference type="ARBA" id="ARBA00004141"/>
    </source>
</evidence>
<dbReference type="GO" id="GO:0042937">
    <property type="term" value="F:tripeptide transmembrane transporter activity"/>
    <property type="evidence" value="ECO:0007669"/>
    <property type="project" value="InterPro"/>
</dbReference>
<proteinExistence type="inferred from homology"/>
<dbReference type="GO" id="GO:0009705">
    <property type="term" value="C:plant-type vacuole membrane"/>
    <property type="evidence" value="ECO:0007669"/>
    <property type="project" value="UniProtKB-ARBA"/>
</dbReference>
<evidence type="ECO:0000256" key="8">
    <source>
        <dbReference type="SAM" id="Phobius"/>
    </source>
</evidence>
<feature type="transmembrane region" description="Helical" evidence="8">
    <location>
        <begin position="222"/>
        <end position="243"/>
    </location>
</feature>
<comment type="similarity">
    <text evidence="2">Belongs to the major facilitator superfamily. Proton-dependent oligopeptide transporter (POT/PTR) (TC 2.A.17) family.</text>
</comment>
<evidence type="ECO:0000313" key="10">
    <source>
        <dbReference type="RefSeq" id="XP_022155248.1"/>
    </source>
</evidence>
<dbReference type="GO" id="GO:0080054">
    <property type="term" value="F:low-affinity nitrate transmembrane transporter activity"/>
    <property type="evidence" value="ECO:0007669"/>
    <property type="project" value="UniProtKB-ARBA"/>
</dbReference>
<feature type="transmembrane region" description="Helical" evidence="8">
    <location>
        <begin position="412"/>
        <end position="429"/>
    </location>
</feature>
<dbReference type="CDD" id="cd17417">
    <property type="entry name" value="MFS_NPF5"/>
    <property type="match status" value="2"/>
</dbReference>
<feature type="transmembrane region" description="Helical" evidence="8">
    <location>
        <begin position="998"/>
        <end position="1021"/>
    </location>
</feature>
<dbReference type="GeneID" id="111022389"/>
<keyword evidence="4" id="KW-0597">Phosphoprotein</keyword>
<feature type="transmembrane region" description="Helical" evidence="8">
    <location>
        <begin position="197"/>
        <end position="216"/>
    </location>
</feature>
<keyword evidence="3" id="KW-0813">Transport</keyword>
<evidence type="ECO:0000256" key="2">
    <source>
        <dbReference type="ARBA" id="ARBA00005982"/>
    </source>
</evidence>
<gene>
    <name evidence="10" type="primary">LOC111022389</name>
</gene>
<dbReference type="InterPro" id="IPR000109">
    <property type="entry name" value="POT_fam"/>
</dbReference>
<keyword evidence="5 8" id="KW-0812">Transmembrane</keyword>
<evidence type="ECO:0000313" key="9">
    <source>
        <dbReference type="Proteomes" id="UP000504603"/>
    </source>
</evidence>
<comment type="subcellular location">
    <subcellularLocation>
        <location evidence="1">Membrane</location>
        <topology evidence="1">Multi-pass membrane protein</topology>
    </subcellularLocation>
</comment>
<evidence type="ECO:0000256" key="5">
    <source>
        <dbReference type="ARBA" id="ARBA00022692"/>
    </source>
</evidence>
<dbReference type="PROSITE" id="PS01022">
    <property type="entry name" value="PTR2_1"/>
    <property type="match status" value="1"/>
</dbReference>
<dbReference type="InterPro" id="IPR044739">
    <property type="entry name" value="NRT1/PTR"/>
</dbReference>
<dbReference type="Pfam" id="PF00854">
    <property type="entry name" value="PTR2"/>
    <property type="match status" value="2"/>
</dbReference>
<feature type="transmembrane region" description="Helical" evidence="8">
    <location>
        <begin position="623"/>
        <end position="641"/>
    </location>
</feature>
<feature type="transmembrane region" description="Helical" evidence="8">
    <location>
        <begin position="1041"/>
        <end position="1064"/>
    </location>
</feature>
<organism evidence="9 10">
    <name type="scientific">Momordica charantia</name>
    <name type="common">Bitter gourd</name>
    <name type="synonym">Balsam pear</name>
    <dbReference type="NCBI Taxonomy" id="3673"/>
    <lineage>
        <taxon>Eukaryota</taxon>
        <taxon>Viridiplantae</taxon>
        <taxon>Streptophyta</taxon>
        <taxon>Embryophyta</taxon>
        <taxon>Tracheophyta</taxon>
        <taxon>Spermatophyta</taxon>
        <taxon>Magnoliopsida</taxon>
        <taxon>eudicotyledons</taxon>
        <taxon>Gunneridae</taxon>
        <taxon>Pentapetalae</taxon>
        <taxon>rosids</taxon>
        <taxon>fabids</taxon>
        <taxon>Cucurbitales</taxon>
        <taxon>Cucurbitaceae</taxon>
        <taxon>Momordiceae</taxon>
        <taxon>Momordica</taxon>
    </lineage>
</organism>
<feature type="transmembrane region" description="Helical" evidence="8">
    <location>
        <begin position="537"/>
        <end position="555"/>
    </location>
</feature>
<dbReference type="SUPFAM" id="SSF103473">
    <property type="entry name" value="MFS general substrate transporter"/>
    <property type="match status" value="2"/>
</dbReference>
<keyword evidence="6 8" id="KW-1133">Transmembrane helix</keyword>
<feature type="transmembrane region" description="Helical" evidence="8">
    <location>
        <begin position="580"/>
        <end position="600"/>
    </location>
</feature>
<feature type="transmembrane region" description="Helical" evidence="8">
    <location>
        <begin position="371"/>
        <end position="391"/>
    </location>
</feature>